<gene>
    <name evidence="6" type="ORF">ABEB36_000871</name>
</gene>
<evidence type="ECO:0000256" key="3">
    <source>
        <dbReference type="ARBA" id="ARBA00022989"/>
    </source>
</evidence>
<organism evidence="6 7">
    <name type="scientific">Hypothenemus hampei</name>
    <name type="common">Coffee berry borer</name>
    <dbReference type="NCBI Taxonomy" id="57062"/>
    <lineage>
        <taxon>Eukaryota</taxon>
        <taxon>Metazoa</taxon>
        <taxon>Ecdysozoa</taxon>
        <taxon>Arthropoda</taxon>
        <taxon>Hexapoda</taxon>
        <taxon>Insecta</taxon>
        <taxon>Pterygota</taxon>
        <taxon>Neoptera</taxon>
        <taxon>Endopterygota</taxon>
        <taxon>Coleoptera</taxon>
        <taxon>Polyphaga</taxon>
        <taxon>Cucujiformia</taxon>
        <taxon>Curculionidae</taxon>
        <taxon>Scolytinae</taxon>
        <taxon>Hypothenemus</taxon>
    </lineage>
</organism>
<dbReference type="Pfam" id="PF13903">
    <property type="entry name" value="Claudin_2"/>
    <property type="match status" value="1"/>
</dbReference>
<feature type="transmembrane region" description="Helical" evidence="5">
    <location>
        <begin position="146"/>
        <end position="169"/>
    </location>
</feature>
<dbReference type="EMBL" id="JBDJPC010000001">
    <property type="protein sequence ID" value="KAL1517056.1"/>
    <property type="molecule type" value="Genomic_DNA"/>
</dbReference>
<accession>A0ABD1FCR9</accession>
<dbReference type="Proteomes" id="UP001566132">
    <property type="component" value="Unassembled WGS sequence"/>
</dbReference>
<evidence type="ECO:0000313" key="7">
    <source>
        <dbReference type="Proteomes" id="UP001566132"/>
    </source>
</evidence>
<evidence type="ECO:0000256" key="1">
    <source>
        <dbReference type="ARBA" id="ARBA00004141"/>
    </source>
</evidence>
<dbReference type="InterPro" id="IPR051072">
    <property type="entry name" value="CACNG_subunit"/>
</dbReference>
<evidence type="ECO:0000313" key="6">
    <source>
        <dbReference type="EMBL" id="KAL1517056.1"/>
    </source>
</evidence>
<evidence type="ECO:0008006" key="8">
    <source>
        <dbReference type="Google" id="ProtNLM"/>
    </source>
</evidence>
<proteinExistence type="predicted"/>
<dbReference type="GO" id="GO:0016020">
    <property type="term" value="C:membrane"/>
    <property type="evidence" value="ECO:0007669"/>
    <property type="project" value="UniProtKB-SubCell"/>
</dbReference>
<comment type="caution">
    <text evidence="6">The sequence shown here is derived from an EMBL/GenBank/DDBJ whole genome shotgun (WGS) entry which is preliminary data.</text>
</comment>
<keyword evidence="2 5" id="KW-0812">Transmembrane</keyword>
<feature type="transmembrane region" description="Helical" evidence="5">
    <location>
        <begin position="12"/>
        <end position="35"/>
    </location>
</feature>
<keyword evidence="4 5" id="KW-0472">Membrane</keyword>
<feature type="transmembrane region" description="Helical" evidence="5">
    <location>
        <begin position="189"/>
        <end position="218"/>
    </location>
</feature>
<dbReference type="Gene3D" id="1.20.140.150">
    <property type="match status" value="1"/>
</dbReference>
<dbReference type="InterPro" id="IPR004031">
    <property type="entry name" value="PMP22/EMP/MP20/Claudin"/>
</dbReference>
<dbReference type="AlphaFoldDB" id="A0ABD1FCR9"/>
<dbReference type="PANTHER" id="PTHR12107:SF0">
    <property type="entry name" value="STARGAZIN (MAMMALIAN CALCIUM CHANNEL) HOMOLOG"/>
    <property type="match status" value="1"/>
</dbReference>
<name>A0ABD1FCR9_HYPHA</name>
<keyword evidence="7" id="KW-1185">Reference proteome</keyword>
<dbReference type="PANTHER" id="PTHR12107">
    <property type="entry name" value="VOLTAGE-DEPENDENT CALCIUM CHANNEL GAMMA SUBUNIT"/>
    <property type="match status" value="1"/>
</dbReference>
<comment type="subcellular location">
    <subcellularLocation>
        <location evidence="1">Membrane</location>
        <topology evidence="1">Multi-pass membrane protein</topology>
    </subcellularLocation>
</comment>
<evidence type="ECO:0000256" key="5">
    <source>
        <dbReference type="SAM" id="Phobius"/>
    </source>
</evidence>
<reference evidence="6 7" key="1">
    <citation type="submission" date="2024-05" db="EMBL/GenBank/DDBJ databases">
        <title>Genetic variation in Jamaican populations of the coffee berry borer (Hypothenemus hampei).</title>
        <authorList>
            <person name="Errbii M."/>
            <person name="Myrie A."/>
        </authorList>
    </citation>
    <scope>NUCLEOTIDE SEQUENCE [LARGE SCALE GENOMIC DNA]</scope>
    <source>
        <strain evidence="6">JA-Hopewell-2020-01-JO</strain>
        <tissue evidence="6">Whole body</tissue>
    </source>
</reference>
<evidence type="ECO:0000256" key="4">
    <source>
        <dbReference type="ARBA" id="ARBA00023136"/>
    </source>
</evidence>
<protein>
    <recommendedName>
        <fullName evidence="8">Voltage-dependent calcium channel gamma-5 subunit</fullName>
    </recommendedName>
</protein>
<evidence type="ECO:0000256" key="2">
    <source>
        <dbReference type="ARBA" id="ARBA00022692"/>
    </source>
</evidence>
<keyword evidence="3 5" id="KW-1133">Transmembrane helix</keyword>
<feature type="transmembrane region" description="Helical" evidence="5">
    <location>
        <begin position="114"/>
        <end position="134"/>
    </location>
</feature>
<sequence>MCCKQKNALSRLGFFLGLLALCSLLVAFVSSSWLYTKEPLPLEKATLKTTITFRIGLWRVCPSVKRINNSIHIPSPACSLVKYTQWQDISHSDLGITWTQLDLAQVFITKMRSCTVLCSVAVILLVLAVFFGLLGHCNNDNKTIIACGLFILGGLSLGWGLIGFVSALTETLSEIYEYHKDGANGPDYQYRYGWCFFTANGALILTYLASAFSFVGYLHRYTSVDDMVREMVPGAERKMREHKMFTEYLVRHMNPSHHRHHHHQQQYDPIGAEQHLPIEQYEANECGPLLNKTPPDVCTTNRCQEFAAAAADLSNAGALEINLCAAGASCNAHQHSLAGQTIPITIKNHNSTAPVSFSNVPVSKYGTMPGTTSLHQGFLGVSDVGTSSSSNSSSGYCSKSKTLQHTKARVPVKKCVKIESFQVPETSFEGFGGKQRTNNALSYSGSAV</sequence>